<dbReference type="EMBL" id="JBHTAR010000011">
    <property type="protein sequence ID" value="MFC7200623.1"/>
    <property type="molecule type" value="Genomic_DNA"/>
</dbReference>
<dbReference type="InterPro" id="IPR006142">
    <property type="entry name" value="INTEIN"/>
</dbReference>
<keyword evidence="9" id="KW-1185">Reference proteome</keyword>
<evidence type="ECO:0000313" key="8">
    <source>
        <dbReference type="EMBL" id="MFC7200623.1"/>
    </source>
</evidence>
<dbReference type="InterPro" id="IPR036844">
    <property type="entry name" value="Hint_dom_sf"/>
</dbReference>
<dbReference type="GO" id="GO:0004519">
    <property type="term" value="F:endonuclease activity"/>
    <property type="evidence" value="ECO:0007669"/>
    <property type="project" value="UniProtKB-KW"/>
</dbReference>
<dbReference type="InterPro" id="IPR036157">
    <property type="entry name" value="dUTPase-like_sf"/>
</dbReference>
<feature type="region of interest" description="Disordered" evidence="5">
    <location>
        <begin position="524"/>
        <end position="557"/>
    </location>
</feature>
<keyword evidence="4" id="KW-0546">Nucleotide metabolism</keyword>
<dbReference type="RefSeq" id="WP_328518053.1">
    <property type="nucleotide sequence ID" value="NZ_CP122312.1"/>
</dbReference>
<dbReference type="InterPro" id="IPR011962">
    <property type="entry name" value="dCTP_deaminase"/>
</dbReference>
<evidence type="ECO:0000259" key="6">
    <source>
        <dbReference type="PROSITE" id="PS50819"/>
    </source>
</evidence>
<dbReference type="PANTHER" id="PTHR42680">
    <property type="entry name" value="DCTP DEAMINASE"/>
    <property type="match status" value="1"/>
</dbReference>
<protein>
    <submittedName>
        <fullName evidence="8">LAGLIDADG family homing endonuclease</fullName>
    </submittedName>
</protein>
<dbReference type="SMART" id="SM00530">
    <property type="entry name" value="HTH_XRE"/>
    <property type="match status" value="1"/>
</dbReference>
<dbReference type="Gene3D" id="2.70.40.10">
    <property type="match status" value="1"/>
</dbReference>
<evidence type="ECO:0000259" key="7">
    <source>
        <dbReference type="PROSITE" id="PS50943"/>
    </source>
</evidence>
<dbReference type="PROSITE" id="PS50943">
    <property type="entry name" value="HTH_CROC1"/>
    <property type="match status" value="1"/>
</dbReference>
<dbReference type="Gene3D" id="2.170.16.10">
    <property type="entry name" value="Hedgehog/Intein (Hint) domain"/>
    <property type="match status" value="1"/>
</dbReference>
<dbReference type="InterPro" id="IPR010982">
    <property type="entry name" value="Lambda_DNA-bd_dom_sf"/>
</dbReference>
<reference evidence="8 9" key="1">
    <citation type="journal article" date="2019" name="Int. J. Syst. Evol. Microbiol.">
        <title>The Global Catalogue of Microorganisms (GCM) 10K type strain sequencing project: providing services to taxonomists for standard genome sequencing and annotation.</title>
        <authorList>
            <consortium name="The Broad Institute Genomics Platform"/>
            <consortium name="The Broad Institute Genome Sequencing Center for Infectious Disease"/>
            <person name="Wu L."/>
            <person name="Ma J."/>
        </authorList>
    </citation>
    <scope>NUCLEOTIDE SEQUENCE [LARGE SCALE GENOMIC DNA]</scope>
    <source>
        <strain evidence="8 9">XZGYJ-43</strain>
    </source>
</reference>
<proteinExistence type="predicted"/>
<evidence type="ECO:0000313" key="9">
    <source>
        <dbReference type="Proteomes" id="UP001596447"/>
    </source>
</evidence>
<keyword evidence="8" id="KW-0540">Nuclease</keyword>
<dbReference type="SUPFAM" id="SSF55608">
    <property type="entry name" value="Homing endonucleases"/>
    <property type="match status" value="2"/>
</dbReference>
<feature type="domain" description="HTH cro/C1-type" evidence="7">
    <location>
        <begin position="369"/>
        <end position="428"/>
    </location>
</feature>
<gene>
    <name evidence="8" type="ORF">ACFQJ9_14575</name>
</gene>
<dbReference type="Gene3D" id="1.10.260.40">
    <property type="entry name" value="lambda repressor-like DNA-binding domains"/>
    <property type="match status" value="1"/>
</dbReference>
<dbReference type="InterPro" id="IPR033704">
    <property type="entry name" value="dUTPase_trimeric"/>
</dbReference>
<sequence length="557" mass="62336">MHASLPADEELFLWTAEDGFGFYEIGEVVAEEMDARAVSFDPKSLRVRTHDVTDFITNPVKRIYRVTLDSGREVHVTKDHNIFTLDEWGEVTRVASEDAIGEHVMVPGTLPGPRGEETEIDLVDLFAEDDEEVVVYAADGLGSVDWNDVADGSQRHYESRDSAPLSAVTSTAIPNDAEIAFKQSDTRIPRYLDVTSELGWVLGFYVAEGYARRNQLIFTNTNEQYLDRVADWFNQYDTSLSWSETPHGVSQLTVCSTLWSKVFRALAGEGSTKNVPERAWNWSDTVLESFLGGLLDGDGHRREERATLYTANEELANRATYLGSRLGYATSTYYRERDNEANSDEWSVDFYDSSSYKRGQYVPNPSKLLKSLREDAGLTMAEVAEDIGRSSKSSVSNVENEEYETVKRETLRAFRDCYAEHGVDVSRLDDILTEHVRFDRVESVEKTDRVETTYDLEVQPNGRKIENFLGGFGGIFLSNTAGFIDPGYEGQVTLELSNLGSAPVALTPGMRISQLVFTELATPASRPYGEERGSKYQGQRGPQASRIQGDQEFGGDQ</sequence>
<dbReference type="PRINTS" id="PR00379">
    <property type="entry name" value="INTEIN"/>
</dbReference>
<evidence type="ECO:0000256" key="5">
    <source>
        <dbReference type="SAM" id="MobiDB-lite"/>
    </source>
</evidence>
<dbReference type="InterPro" id="IPR027434">
    <property type="entry name" value="Homing_endonucl"/>
</dbReference>
<dbReference type="CDD" id="cd07557">
    <property type="entry name" value="trimeric_dUTPase"/>
    <property type="match status" value="1"/>
</dbReference>
<dbReference type="Proteomes" id="UP001596447">
    <property type="component" value="Unassembled WGS sequence"/>
</dbReference>
<keyword evidence="8" id="KW-0255">Endonuclease</keyword>
<dbReference type="GO" id="GO:0009117">
    <property type="term" value="P:nucleotide metabolic process"/>
    <property type="evidence" value="ECO:0007669"/>
    <property type="project" value="UniProtKB-KW"/>
</dbReference>
<dbReference type="Pfam" id="PF14528">
    <property type="entry name" value="LAGLIDADG_3"/>
    <property type="match status" value="1"/>
</dbReference>
<dbReference type="InterPro" id="IPR006141">
    <property type="entry name" value="Intein_N"/>
</dbReference>
<dbReference type="Pfam" id="PF14890">
    <property type="entry name" value="Intein_splicing"/>
    <property type="match status" value="1"/>
</dbReference>
<feature type="domain" description="DOD-type homing endonuclease" evidence="6">
    <location>
        <begin position="201"/>
        <end position="328"/>
    </location>
</feature>
<dbReference type="Pfam" id="PF22769">
    <property type="entry name" value="DCD"/>
    <property type="match status" value="1"/>
</dbReference>
<dbReference type="SUPFAM" id="SSF51283">
    <property type="entry name" value="dUTPase-like"/>
    <property type="match status" value="1"/>
</dbReference>
<dbReference type="InterPro" id="IPR004860">
    <property type="entry name" value="LAGLIDADG_dom"/>
</dbReference>
<dbReference type="CDD" id="cd00093">
    <property type="entry name" value="HTH_XRE"/>
    <property type="match status" value="1"/>
</dbReference>
<keyword evidence="1" id="KW-0378">Hydrolase</keyword>
<keyword evidence="3" id="KW-0651">Protein splicing</keyword>
<evidence type="ECO:0000256" key="4">
    <source>
        <dbReference type="ARBA" id="ARBA00023080"/>
    </source>
</evidence>
<dbReference type="InterPro" id="IPR001387">
    <property type="entry name" value="Cro/C1-type_HTH"/>
</dbReference>
<evidence type="ECO:0000256" key="2">
    <source>
        <dbReference type="ARBA" id="ARBA00022813"/>
    </source>
</evidence>
<dbReference type="Gene3D" id="3.10.28.10">
    <property type="entry name" value="Homing endonucleases"/>
    <property type="match status" value="1"/>
</dbReference>
<dbReference type="InterPro" id="IPR003587">
    <property type="entry name" value="Hint_dom_N"/>
</dbReference>
<evidence type="ECO:0000256" key="3">
    <source>
        <dbReference type="ARBA" id="ARBA00023000"/>
    </source>
</evidence>
<dbReference type="Pfam" id="PF01381">
    <property type="entry name" value="HTH_3"/>
    <property type="match status" value="1"/>
</dbReference>
<dbReference type="SUPFAM" id="SSF47413">
    <property type="entry name" value="lambda repressor-like DNA-binding domains"/>
    <property type="match status" value="1"/>
</dbReference>
<dbReference type="PANTHER" id="PTHR42680:SF3">
    <property type="entry name" value="DCTP DEAMINASE"/>
    <property type="match status" value="1"/>
</dbReference>
<dbReference type="PROSITE" id="PS50819">
    <property type="entry name" value="INTEIN_ENDONUCLEASE"/>
    <property type="match status" value="1"/>
</dbReference>
<name>A0ABD5Z626_9EURY</name>
<dbReference type="PROSITE" id="PS50817">
    <property type="entry name" value="INTEIN_N_TER"/>
    <property type="match status" value="1"/>
</dbReference>
<dbReference type="InterPro" id="IPR004042">
    <property type="entry name" value="Intein_endonuc_central"/>
</dbReference>
<dbReference type="GO" id="GO:0016787">
    <property type="term" value="F:hydrolase activity"/>
    <property type="evidence" value="ECO:0007669"/>
    <property type="project" value="UniProtKB-KW"/>
</dbReference>
<accession>A0ABD5Z626</accession>
<dbReference type="AlphaFoldDB" id="A0ABD5Z626"/>
<dbReference type="SMART" id="SM00305">
    <property type="entry name" value="HintC"/>
    <property type="match status" value="1"/>
</dbReference>
<keyword evidence="2" id="KW-0068">Autocatalytic cleavage</keyword>
<evidence type="ECO:0000256" key="1">
    <source>
        <dbReference type="ARBA" id="ARBA00022801"/>
    </source>
</evidence>
<dbReference type="SMART" id="SM00306">
    <property type="entry name" value="HintN"/>
    <property type="match status" value="1"/>
</dbReference>
<comment type="caution">
    <text evidence="8">The sequence shown here is derived from an EMBL/GenBank/DDBJ whole genome shotgun (WGS) entry which is preliminary data.</text>
</comment>
<dbReference type="NCBIfam" id="TIGR01445">
    <property type="entry name" value="intein_Nterm"/>
    <property type="match status" value="1"/>
</dbReference>
<feature type="compositionally biased region" description="Polar residues" evidence="5">
    <location>
        <begin position="536"/>
        <end position="548"/>
    </location>
</feature>
<organism evidence="8 9">
    <name type="scientific">Halospeciosus flavus</name>
    <dbReference type="NCBI Taxonomy" id="3032283"/>
    <lineage>
        <taxon>Archaea</taxon>
        <taxon>Methanobacteriati</taxon>
        <taxon>Methanobacteriota</taxon>
        <taxon>Stenosarchaea group</taxon>
        <taxon>Halobacteria</taxon>
        <taxon>Halobacteriales</taxon>
        <taxon>Halobacteriaceae</taxon>
        <taxon>Halospeciosus</taxon>
    </lineage>
</organism>
<dbReference type="CDD" id="cd00081">
    <property type="entry name" value="Hint"/>
    <property type="match status" value="1"/>
</dbReference>
<dbReference type="InterPro" id="IPR003586">
    <property type="entry name" value="Hint_dom_C"/>
</dbReference>
<dbReference type="SUPFAM" id="SSF51294">
    <property type="entry name" value="Hedgehog/intein (Hint) domain"/>
    <property type="match status" value="1"/>
</dbReference>